<proteinExistence type="inferred from homology"/>
<dbReference type="GO" id="GO:0046677">
    <property type="term" value="P:response to antibiotic"/>
    <property type="evidence" value="ECO:0007669"/>
    <property type="project" value="UniProtKB-KW"/>
</dbReference>
<organism evidence="8 9">
    <name type="scientific">Pseudomonas asiatica</name>
    <dbReference type="NCBI Taxonomy" id="2219225"/>
    <lineage>
        <taxon>Bacteria</taxon>
        <taxon>Pseudomonadati</taxon>
        <taxon>Pseudomonadota</taxon>
        <taxon>Gammaproteobacteria</taxon>
        <taxon>Pseudomonadales</taxon>
        <taxon>Pseudomonadaceae</taxon>
        <taxon>Pseudomonas</taxon>
    </lineage>
</organism>
<evidence type="ECO:0000256" key="6">
    <source>
        <dbReference type="ARBA" id="ARBA00023315"/>
    </source>
</evidence>
<dbReference type="InterPro" id="IPR050179">
    <property type="entry name" value="Trans_hexapeptide_repeat"/>
</dbReference>
<protein>
    <recommendedName>
        <fullName evidence="3">Chloramphenicol acetyltransferase</fullName>
        <ecNumber evidence="2">2.3.1.28</ecNumber>
    </recommendedName>
</protein>
<sequence length="230" mass="25432">MINIIRERQFKKAFRRVGGKAAAGTKSFSRLACATIEEGVNLGHVRIEAPELSIGAHSYIRSGTELSVVSEIGRFCSIGSDCTIGQEKHTHPSDWVSTHPFQYEDGDLSYTPQLSWARIGHDVWFGHGATVLEGVRVGTGAIIATKAMVTRDVPPYAIVAGNPAKIIKYRHKEDIIRRLLSSEWWNLSVEYLKSLPSNNPEEFLNAIENSSGPLPKATYSVLRVSNKKVQ</sequence>
<dbReference type="PANTHER" id="PTHR43300">
    <property type="entry name" value="ACETYLTRANSFERASE"/>
    <property type="match status" value="1"/>
</dbReference>
<gene>
    <name evidence="8" type="ORF">NP554_29540</name>
</gene>
<dbReference type="EC" id="2.3.1.28" evidence="2"/>
<evidence type="ECO:0000256" key="3">
    <source>
        <dbReference type="ARBA" id="ARBA00020291"/>
    </source>
</evidence>
<reference evidence="8" key="1">
    <citation type="submission" date="2022-07" db="EMBL/GenBank/DDBJ databases">
        <title>Multi-strain Analysis of Pseudomonas putida Reveals Metabolic and Genetic Diversity.</title>
        <authorList>
            <person name="Monk J.M."/>
        </authorList>
    </citation>
    <scope>NUCLEOTIDE SEQUENCE</scope>
    <source>
        <strain evidence="8">17633</strain>
    </source>
</reference>
<comment type="similarity">
    <text evidence="1">Belongs to the transferase hexapeptide repeat family.</text>
</comment>
<accession>A0A9X4I3J4</accession>
<dbReference type="Pfam" id="PF00132">
    <property type="entry name" value="Hexapep"/>
    <property type="match status" value="1"/>
</dbReference>
<keyword evidence="6" id="KW-0012">Acyltransferase</keyword>
<dbReference type="InterPro" id="IPR001451">
    <property type="entry name" value="Hexapep"/>
</dbReference>
<dbReference type="AlphaFoldDB" id="A0A9X4I3J4"/>
<dbReference type="RefSeq" id="WP_274121200.1">
    <property type="nucleotide sequence ID" value="NZ_JANIAM010000054.1"/>
</dbReference>
<evidence type="ECO:0000256" key="1">
    <source>
        <dbReference type="ARBA" id="ARBA00007274"/>
    </source>
</evidence>
<evidence type="ECO:0000256" key="7">
    <source>
        <dbReference type="ARBA" id="ARBA00047633"/>
    </source>
</evidence>
<comment type="caution">
    <text evidence="8">The sequence shown here is derived from an EMBL/GenBank/DDBJ whole genome shotgun (WGS) entry which is preliminary data.</text>
</comment>
<dbReference type="GO" id="GO:0008811">
    <property type="term" value="F:chloramphenicol O-acetyltransferase activity"/>
    <property type="evidence" value="ECO:0007669"/>
    <property type="project" value="UniProtKB-EC"/>
</dbReference>
<name>A0A9X4I3J4_9PSED</name>
<evidence type="ECO:0000256" key="4">
    <source>
        <dbReference type="ARBA" id="ARBA00022679"/>
    </source>
</evidence>
<dbReference type="InterPro" id="IPR011004">
    <property type="entry name" value="Trimer_LpxA-like_sf"/>
</dbReference>
<comment type="catalytic activity">
    <reaction evidence="7">
        <text>chloramphenicol + acetyl-CoA = chloramphenicol 3-acetate + CoA</text>
        <dbReference type="Rhea" id="RHEA:18421"/>
        <dbReference type="ChEBI" id="CHEBI:16730"/>
        <dbReference type="ChEBI" id="CHEBI:17698"/>
        <dbReference type="ChEBI" id="CHEBI:57287"/>
        <dbReference type="ChEBI" id="CHEBI:57288"/>
        <dbReference type="EC" id="2.3.1.28"/>
    </reaction>
</comment>
<evidence type="ECO:0000313" key="8">
    <source>
        <dbReference type="EMBL" id="MDD2115943.1"/>
    </source>
</evidence>
<dbReference type="SUPFAM" id="SSF51161">
    <property type="entry name" value="Trimeric LpxA-like enzymes"/>
    <property type="match status" value="1"/>
</dbReference>
<dbReference type="Proteomes" id="UP001150728">
    <property type="component" value="Unassembled WGS sequence"/>
</dbReference>
<evidence type="ECO:0000256" key="5">
    <source>
        <dbReference type="ARBA" id="ARBA00023251"/>
    </source>
</evidence>
<evidence type="ECO:0000256" key="2">
    <source>
        <dbReference type="ARBA" id="ARBA00013235"/>
    </source>
</evidence>
<dbReference type="PANTHER" id="PTHR43300:SF12">
    <property type="entry name" value="CHLORAMPHENICOL ACETYLTRANSFERASE"/>
    <property type="match status" value="1"/>
</dbReference>
<evidence type="ECO:0000313" key="9">
    <source>
        <dbReference type="Proteomes" id="UP001150728"/>
    </source>
</evidence>
<dbReference type="CDD" id="cd03349">
    <property type="entry name" value="LbH_XAT"/>
    <property type="match status" value="1"/>
</dbReference>
<dbReference type="EMBL" id="JANIAM010000054">
    <property type="protein sequence ID" value="MDD2115943.1"/>
    <property type="molecule type" value="Genomic_DNA"/>
</dbReference>
<keyword evidence="5" id="KW-0046">Antibiotic resistance</keyword>
<keyword evidence="4" id="KW-0808">Transferase</keyword>
<dbReference type="Gene3D" id="2.160.10.10">
    <property type="entry name" value="Hexapeptide repeat proteins"/>
    <property type="match status" value="1"/>
</dbReference>